<dbReference type="Gene3D" id="3.80.10.10">
    <property type="entry name" value="Ribonuclease Inhibitor"/>
    <property type="match status" value="1"/>
</dbReference>
<protein>
    <submittedName>
        <fullName evidence="1">Uncharacterized protein</fullName>
    </submittedName>
</protein>
<dbReference type="EMBL" id="HBHX01003218">
    <property type="protein sequence ID" value="CAE0099690.1"/>
    <property type="molecule type" value="Transcribed_RNA"/>
</dbReference>
<dbReference type="Pfam" id="PF13516">
    <property type="entry name" value="LRR_6"/>
    <property type="match status" value="2"/>
</dbReference>
<dbReference type="InterPro" id="IPR001611">
    <property type="entry name" value="Leu-rich_rpt"/>
</dbReference>
<dbReference type="SMART" id="SM00368">
    <property type="entry name" value="LRR_RI"/>
    <property type="match status" value="2"/>
</dbReference>
<dbReference type="InterPro" id="IPR032675">
    <property type="entry name" value="LRR_dom_sf"/>
</dbReference>
<accession>A0A7S3AFF6</accession>
<name>A0A7S3AFF6_9EUKA</name>
<evidence type="ECO:0000313" key="1">
    <source>
        <dbReference type="EMBL" id="CAE0099690.1"/>
    </source>
</evidence>
<organism evidence="1">
    <name type="scientific">Haptolina ericina</name>
    <dbReference type="NCBI Taxonomy" id="156174"/>
    <lineage>
        <taxon>Eukaryota</taxon>
        <taxon>Haptista</taxon>
        <taxon>Haptophyta</taxon>
        <taxon>Prymnesiophyceae</taxon>
        <taxon>Prymnesiales</taxon>
        <taxon>Prymnesiaceae</taxon>
        <taxon>Haptolina</taxon>
    </lineage>
</organism>
<reference evidence="1" key="1">
    <citation type="submission" date="2021-01" db="EMBL/GenBank/DDBJ databases">
        <authorList>
            <person name="Corre E."/>
            <person name="Pelletier E."/>
            <person name="Niang G."/>
            <person name="Scheremetjew M."/>
            <person name="Finn R."/>
            <person name="Kale V."/>
            <person name="Holt S."/>
            <person name="Cochrane G."/>
            <person name="Meng A."/>
            <person name="Brown T."/>
            <person name="Cohen L."/>
        </authorList>
    </citation>
    <scope>NUCLEOTIDE SEQUENCE</scope>
    <source>
        <strain evidence="1">CCMP281</strain>
    </source>
</reference>
<sequence>MSDRALSVDMRMIELTDSEMQTSSKAMSDVPTDLPTDDVLPAGALRFAMAAKKARAPAGSAHRRNPSATSVMDPLDGAPSISPLATKVPLPLPVDPTGRLLHKIGLPSVSALQEASLLLGQACELTDDDIVLLVSLLGPSSPLCALHLNGNAIGDQGLVALAQSSALSQLRHLSLASNRITDAGCAELLLALAPDCLLFGVREINLRGNPLTEEMRSRLRGRHHQNYGYVAL</sequence>
<proteinExistence type="predicted"/>
<gene>
    <name evidence="1" type="ORF">HERI1096_LOCUS1795</name>
</gene>
<dbReference type="SUPFAM" id="SSF52047">
    <property type="entry name" value="RNI-like"/>
    <property type="match status" value="1"/>
</dbReference>
<dbReference type="AlphaFoldDB" id="A0A7S3AFF6"/>